<organism evidence="1 2">
    <name type="scientific">Sphaerospermopsis reniformis</name>
    <dbReference type="NCBI Taxonomy" id="531300"/>
    <lineage>
        <taxon>Bacteria</taxon>
        <taxon>Bacillati</taxon>
        <taxon>Cyanobacteriota</taxon>
        <taxon>Cyanophyceae</taxon>
        <taxon>Nostocales</taxon>
        <taxon>Aphanizomenonaceae</taxon>
        <taxon>Sphaerospermopsis</taxon>
    </lineage>
</organism>
<evidence type="ECO:0000313" key="2">
    <source>
        <dbReference type="Proteomes" id="UP000300142"/>
    </source>
</evidence>
<dbReference type="InterPro" id="IPR036583">
    <property type="entry name" value="23S_rRNA_IVS_sf"/>
</dbReference>
<sequence>MNKEAIKDHKDLGIYKIAFEAAMKIFELSKKFPVEERYSLTDQIRRSSRSVCANLAEAWRKRRYEAAFIAKLNDCEAEAAETQTWIEFAVKCNYMNVEVGREIYSSYNQVLSGLVNMINNPSPWLRNH</sequence>
<dbReference type="InterPro" id="IPR012657">
    <property type="entry name" value="23S_rRNA-intervening_sequence"/>
</dbReference>
<accession>A0A480A6F0</accession>
<dbReference type="AlphaFoldDB" id="A0A480A6F0"/>
<proteinExistence type="predicted"/>
<gene>
    <name evidence="1" type="ORF">SR1949_52260</name>
</gene>
<name>A0A480A6F0_9CYAN</name>
<dbReference type="RefSeq" id="WP_137669487.1">
    <property type="nucleotide sequence ID" value="NZ_BJCE01000410.1"/>
</dbReference>
<keyword evidence="1" id="KW-0687">Ribonucleoprotein</keyword>
<dbReference type="GO" id="GO:0005840">
    <property type="term" value="C:ribosome"/>
    <property type="evidence" value="ECO:0007669"/>
    <property type="project" value="UniProtKB-KW"/>
</dbReference>
<keyword evidence="1" id="KW-0689">Ribosomal protein</keyword>
<reference evidence="2" key="1">
    <citation type="submission" date="2019-02" db="EMBL/GenBank/DDBJ databases">
        <title>Draft genome sequence of Sphaerospermopsis reniformis NIES-1949.</title>
        <authorList>
            <person name="Yamaguchi H."/>
            <person name="Suzuki S."/>
            <person name="Kawachi M."/>
        </authorList>
    </citation>
    <scope>NUCLEOTIDE SEQUENCE [LARGE SCALE GENOMIC DNA]</scope>
    <source>
        <strain evidence="2">NIES-1949</strain>
    </source>
</reference>
<dbReference type="NCBIfam" id="TIGR02436">
    <property type="entry name" value="four helix bundle protein"/>
    <property type="match status" value="1"/>
</dbReference>
<dbReference type="Pfam" id="PF05635">
    <property type="entry name" value="23S_rRNA_IVP"/>
    <property type="match status" value="1"/>
</dbReference>
<evidence type="ECO:0000313" key="1">
    <source>
        <dbReference type="EMBL" id="GCL40092.1"/>
    </source>
</evidence>
<keyword evidence="2" id="KW-1185">Reference proteome</keyword>
<dbReference type="Gene3D" id="1.20.1440.60">
    <property type="entry name" value="23S rRNA-intervening sequence"/>
    <property type="match status" value="1"/>
</dbReference>
<dbReference type="EMBL" id="BJCE01000410">
    <property type="protein sequence ID" value="GCL40092.1"/>
    <property type="molecule type" value="Genomic_DNA"/>
</dbReference>
<protein>
    <submittedName>
        <fullName evidence="1">S23 ribosomal protein</fullName>
    </submittedName>
</protein>
<dbReference type="CDD" id="cd16377">
    <property type="entry name" value="23S_rRNA_IVP_like"/>
    <property type="match status" value="1"/>
</dbReference>
<comment type="caution">
    <text evidence="1">The sequence shown here is derived from an EMBL/GenBank/DDBJ whole genome shotgun (WGS) entry which is preliminary data.</text>
</comment>
<dbReference type="Proteomes" id="UP000300142">
    <property type="component" value="Unassembled WGS sequence"/>
</dbReference>
<dbReference type="SUPFAM" id="SSF158446">
    <property type="entry name" value="IVS-encoded protein-like"/>
    <property type="match status" value="1"/>
</dbReference>
<dbReference type="PANTHER" id="PTHR38471:SF2">
    <property type="entry name" value="FOUR HELIX BUNDLE PROTEIN"/>
    <property type="match status" value="1"/>
</dbReference>
<dbReference type="PANTHER" id="PTHR38471">
    <property type="entry name" value="FOUR HELIX BUNDLE PROTEIN"/>
    <property type="match status" value="1"/>
</dbReference>